<protein>
    <submittedName>
        <fullName evidence="2">Uncharacterized protein</fullName>
    </submittedName>
</protein>
<dbReference type="Proteomes" id="UP000620124">
    <property type="component" value="Unassembled WGS sequence"/>
</dbReference>
<keyword evidence="3" id="KW-1185">Reference proteome</keyword>
<evidence type="ECO:0000256" key="1">
    <source>
        <dbReference type="SAM" id="MobiDB-lite"/>
    </source>
</evidence>
<dbReference type="EMBL" id="JACAZI010000001">
    <property type="protein sequence ID" value="KAF7371961.1"/>
    <property type="molecule type" value="Genomic_DNA"/>
</dbReference>
<feature type="region of interest" description="Disordered" evidence="1">
    <location>
        <begin position="117"/>
        <end position="141"/>
    </location>
</feature>
<feature type="region of interest" description="Disordered" evidence="1">
    <location>
        <begin position="21"/>
        <end position="72"/>
    </location>
</feature>
<reference evidence="2" key="1">
    <citation type="submission" date="2020-05" db="EMBL/GenBank/DDBJ databases">
        <title>Mycena genomes resolve the evolution of fungal bioluminescence.</title>
        <authorList>
            <person name="Tsai I.J."/>
        </authorList>
    </citation>
    <scope>NUCLEOTIDE SEQUENCE</scope>
    <source>
        <strain evidence="2">CCC161011</strain>
    </source>
</reference>
<dbReference type="AlphaFoldDB" id="A0A8H6Z8Z1"/>
<feature type="compositionally biased region" description="Pro residues" evidence="1">
    <location>
        <begin position="59"/>
        <end position="72"/>
    </location>
</feature>
<organism evidence="2 3">
    <name type="scientific">Mycena venus</name>
    <dbReference type="NCBI Taxonomy" id="2733690"/>
    <lineage>
        <taxon>Eukaryota</taxon>
        <taxon>Fungi</taxon>
        <taxon>Dikarya</taxon>
        <taxon>Basidiomycota</taxon>
        <taxon>Agaricomycotina</taxon>
        <taxon>Agaricomycetes</taxon>
        <taxon>Agaricomycetidae</taxon>
        <taxon>Agaricales</taxon>
        <taxon>Marasmiineae</taxon>
        <taxon>Mycenaceae</taxon>
        <taxon>Mycena</taxon>
    </lineage>
</organism>
<evidence type="ECO:0000313" key="3">
    <source>
        <dbReference type="Proteomes" id="UP000620124"/>
    </source>
</evidence>
<proteinExistence type="predicted"/>
<dbReference type="OrthoDB" id="2906612at2759"/>
<accession>A0A8H6Z8Z1</accession>
<comment type="caution">
    <text evidence="2">The sequence shown here is derived from an EMBL/GenBank/DDBJ whole genome shotgun (WGS) entry which is preliminary data.</text>
</comment>
<feature type="region of interest" description="Disordered" evidence="1">
    <location>
        <begin position="340"/>
        <end position="367"/>
    </location>
</feature>
<feature type="compositionally biased region" description="Pro residues" evidence="1">
    <location>
        <begin position="28"/>
        <end position="43"/>
    </location>
</feature>
<name>A0A8H6Z8Z1_9AGAR</name>
<gene>
    <name evidence="2" type="ORF">MVEN_00054100</name>
</gene>
<sequence>MLLQLLAGNVQPLLNAVAAAQPSQSVPAPLPSLPVSSPQPPLAPASSHSLVTQSSSASAPPPPPPLALTAPPIPTYHSLRPVSSSLPAHLPPLPQLSSSSAPLNSVVNQARLNHAASSLPRAPALPRRRPRSNAVAPPRLPRAPDINSCLTTSGGVSHLRTINIENGSEIDLFYMRFLWDTFFQQMQAFGLVVIQTSPTTQSVTAHIQDIVHELRLRQLDVDFSPDSVLLAHENQPLAPLYVVNRGVPRPSDNQIRLRRAPVRPTATIGDLAANRLQFAVPGLCIIPHDGQNYLALHFVMRQPSLTAFLSLPGEGQVARYHRCLPQRIYTMFPRDRVHESWPHADGDSSCGESDNELGLNAEDDSDFDNFSLAPTPIPATRVLRSRVPLPSPTAPEVLPVPLALWEQPWIPRTSDVHHTSFNSAAIYQAATSGTPPSPIVYRGESVSEAAEELLAAIGRCVDSGDFTDVLSDDQTAIIYEPGTRRILSSGEGILREVFHVAFTKTLSTSGPWLIPRADNKLSLLFLRSAGFGLQITGPRQRLIGISGALWSLMMIKGLAVDPNGTPTVKAVCDAWKEAGPTGNINTPQIASHLATYLGIEATSVGERDQATHDAMLVEMLYRAVIGSEPPSHCDVIALAHAVRLPCRNGFTFTHFIRGLVGGSDRFLALIMASVVGPLTLISRLSFRTPAPLMDPITAAMEGESLADILGDYFMGSGIPCPGLFEEAQRNGLFPDIVDLSLANRPNFRAQMWTWAV</sequence>
<evidence type="ECO:0000313" key="2">
    <source>
        <dbReference type="EMBL" id="KAF7371961.1"/>
    </source>
</evidence>